<dbReference type="RefSeq" id="WP_217975409.1">
    <property type="nucleotide sequence ID" value="NZ_JAHTBI010000035.1"/>
</dbReference>
<comment type="caution">
    <text evidence="1">The sequence shown here is derived from an EMBL/GenBank/DDBJ whole genome shotgun (WGS) entry which is preliminary data.</text>
</comment>
<dbReference type="InterPro" id="IPR019289">
    <property type="entry name" value="Phage_tail_E/E"/>
</dbReference>
<gene>
    <name evidence="1" type="ORF">KUO17_09995</name>
</gene>
<sequence length="99" mass="10569">MSTTTHVLKAPIKAHGETLLELEIRRPTVQDCRAIKALPYKIDKEEAVTLDLDVAAKYIGVCAAIPAGSVDQLDLADLNSLAWMIAGFFMAAASPKSAS</sequence>
<dbReference type="Pfam" id="PF10109">
    <property type="entry name" value="Phage_TAC_7"/>
    <property type="match status" value="1"/>
</dbReference>
<proteinExistence type="predicted"/>
<accession>A0A9Q3AD54</accession>
<dbReference type="AlphaFoldDB" id="A0A9Q3AD54"/>
<protein>
    <submittedName>
        <fullName evidence="1">Phage tail assembly protein</fullName>
    </submittedName>
</protein>
<organism evidence="1 2">
    <name type="scientific">Pseudomonas aegrilactucae</name>
    <dbReference type="NCBI Taxonomy" id="2854028"/>
    <lineage>
        <taxon>Bacteria</taxon>
        <taxon>Pseudomonadati</taxon>
        <taxon>Pseudomonadota</taxon>
        <taxon>Gammaproteobacteria</taxon>
        <taxon>Pseudomonadales</taxon>
        <taxon>Pseudomonadaceae</taxon>
        <taxon>Pseudomonas</taxon>
    </lineage>
</organism>
<reference evidence="1" key="2">
    <citation type="journal article" date="2023" name="Plant Pathol.">
        <title>Dismantling and reorganizing Pseudomonas marginalis sensu#lato.</title>
        <authorList>
            <person name="Sawada H."/>
            <person name="Fujikawa T."/>
            <person name="Satou M."/>
        </authorList>
    </citation>
    <scope>NUCLEOTIDE SEQUENCE</scope>
    <source>
        <strain evidence="1">MAFF 301350</strain>
    </source>
</reference>
<reference evidence="1" key="1">
    <citation type="journal article" date="2022" name="Int. J. Syst. Evol. Microbiol.">
        <title>Pseudomonas aegrilactucae sp. nov. and Pseudomonas morbosilactucae sp. nov., pathogens causing bacterial rot of lettuce in Japan.</title>
        <authorList>
            <person name="Sawada H."/>
            <person name="Fujikawa T."/>
            <person name="Satou M."/>
        </authorList>
    </citation>
    <scope>NUCLEOTIDE SEQUENCE</scope>
    <source>
        <strain evidence="1">MAFF 301350</strain>
    </source>
</reference>
<dbReference type="EMBL" id="JAHTBI010000035">
    <property type="protein sequence ID" value="MBV6287355.1"/>
    <property type="molecule type" value="Genomic_DNA"/>
</dbReference>
<keyword evidence="2" id="KW-1185">Reference proteome</keyword>
<dbReference type="Proteomes" id="UP001106592">
    <property type="component" value="Unassembled WGS sequence"/>
</dbReference>
<name>A0A9Q3AD54_9PSED</name>
<evidence type="ECO:0000313" key="1">
    <source>
        <dbReference type="EMBL" id="MBV6287355.1"/>
    </source>
</evidence>
<evidence type="ECO:0000313" key="2">
    <source>
        <dbReference type="Proteomes" id="UP001106592"/>
    </source>
</evidence>